<reference evidence="3 4" key="1">
    <citation type="submission" date="2018-09" db="EMBL/GenBank/DDBJ databases">
        <authorList>
            <person name="Grouzdev D.S."/>
            <person name="Krutkina M.S."/>
        </authorList>
    </citation>
    <scope>NUCLEOTIDE SEQUENCE [LARGE SCALE GENOMIC DNA]</scope>
    <source>
        <strain evidence="3 4">RmlP001</strain>
    </source>
</reference>
<dbReference type="AlphaFoldDB" id="A0A4Q2RA25"/>
<dbReference type="EMBL" id="QYBC01000020">
    <property type="protein sequence ID" value="RYB02400.1"/>
    <property type="molecule type" value="Genomic_DNA"/>
</dbReference>
<evidence type="ECO:0000313" key="3">
    <source>
        <dbReference type="EMBL" id="RYB02400.1"/>
    </source>
</evidence>
<dbReference type="Proteomes" id="UP000289411">
    <property type="component" value="Unassembled WGS sequence"/>
</dbReference>
<feature type="region of interest" description="Disordered" evidence="1">
    <location>
        <begin position="59"/>
        <end position="89"/>
    </location>
</feature>
<keyword evidence="2" id="KW-0812">Transmembrane</keyword>
<evidence type="ECO:0000313" key="4">
    <source>
        <dbReference type="Proteomes" id="UP000289411"/>
    </source>
</evidence>
<reference evidence="3 4" key="2">
    <citation type="submission" date="2019-02" db="EMBL/GenBank/DDBJ databases">
        <title>'Lichenibacterium ramalinii' gen. nov. sp. nov., 'Lichenibacterium minor' gen. nov. sp. nov.</title>
        <authorList>
            <person name="Pankratov T."/>
        </authorList>
    </citation>
    <scope>NUCLEOTIDE SEQUENCE [LARGE SCALE GENOMIC DNA]</scope>
    <source>
        <strain evidence="3 4">RmlP001</strain>
    </source>
</reference>
<protein>
    <submittedName>
        <fullName evidence="3">Uncharacterized protein</fullName>
    </submittedName>
</protein>
<comment type="caution">
    <text evidence="3">The sequence shown here is derived from an EMBL/GenBank/DDBJ whole genome shotgun (WGS) entry which is preliminary data.</text>
</comment>
<keyword evidence="4" id="KW-1185">Reference proteome</keyword>
<dbReference type="OrthoDB" id="9988981at2"/>
<organism evidence="3 4">
    <name type="scientific">Lichenibacterium ramalinae</name>
    <dbReference type="NCBI Taxonomy" id="2316527"/>
    <lineage>
        <taxon>Bacteria</taxon>
        <taxon>Pseudomonadati</taxon>
        <taxon>Pseudomonadota</taxon>
        <taxon>Alphaproteobacteria</taxon>
        <taxon>Hyphomicrobiales</taxon>
        <taxon>Lichenihabitantaceae</taxon>
        <taxon>Lichenibacterium</taxon>
    </lineage>
</organism>
<name>A0A4Q2RA25_9HYPH</name>
<accession>A0A4Q2RA25</accession>
<evidence type="ECO:0000256" key="2">
    <source>
        <dbReference type="SAM" id="Phobius"/>
    </source>
</evidence>
<keyword evidence="2" id="KW-0472">Membrane</keyword>
<gene>
    <name evidence="3" type="ORF">D3272_20940</name>
</gene>
<sequence>MADHGDTGTGQAVRWYAVAAAVLSVASLAGAHTLDWLSRSGRVALVAERPVSPRAAQLAAEAGVDTMPTGSIPAGATSPGPAAPSPATPLAVMIRLR</sequence>
<dbReference type="RefSeq" id="WP_129221164.1">
    <property type="nucleotide sequence ID" value="NZ_QYBC01000020.1"/>
</dbReference>
<evidence type="ECO:0000256" key="1">
    <source>
        <dbReference type="SAM" id="MobiDB-lite"/>
    </source>
</evidence>
<keyword evidence="2" id="KW-1133">Transmembrane helix</keyword>
<feature type="transmembrane region" description="Helical" evidence="2">
    <location>
        <begin position="15"/>
        <end position="34"/>
    </location>
</feature>
<proteinExistence type="predicted"/>